<dbReference type="InterPro" id="IPR008207">
    <property type="entry name" value="Sig_transdc_His_kin_Hpt_dom"/>
</dbReference>
<organism evidence="2 3">
    <name type="scientific">Isoptericola peretonis</name>
    <dbReference type="NCBI Taxonomy" id="2918523"/>
    <lineage>
        <taxon>Bacteria</taxon>
        <taxon>Bacillati</taxon>
        <taxon>Actinomycetota</taxon>
        <taxon>Actinomycetes</taxon>
        <taxon>Micrococcales</taxon>
        <taxon>Promicromonosporaceae</taxon>
        <taxon>Isoptericola</taxon>
    </lineage>
</organism>
<dbReference type="Pfam" id="PF01627">
    <property type="entry name" value="Hpt"/>
    <property type="match status" value="1"/>
</dbReference>
<sequence length="85" mass="9235">MRNRVRAQRIAELLSAPWERDTAVREEAAHLCHTVAGSAATFGEPGLADACLLLETALREGRDHDVMPALDVLRSRASGDRSPEA</sequence>
<dbReference type="RefSeq" id="WP_416343163.1">
    <property type="nucleotide sequence ID" value="NZ_JALQCY010000002.1"/>
</dbReference>
<comment type="caution">
    <text evidence="2">The sequence shown here is derived from an EMBL/GenBank/DDBJ whole genome shotgun (WGS) entry which is preliminary data.</text>
</comment>
<keyword evidence="3" id="KW-1185">Reference proteome</keyword>
<evidence type="ECO:0000259" key="1">
    <source>
        <dbReference type="Pfam" id="PF01627"/>
    </source>
</evidence>
<accession>A0ABT0J1E5</accession>
<dbReference type="EMBL" id="JALQCY010000002">
    <property type="protein sequence ID" value="MCK9793309.1"/>
    <property type="molecule type" value="Genomic_DNA"/>
</dbReference>
<name>A0ABT0J1E5_9MICO</name>
<evidence type="ECO:0000313" key="2">
    <source>
        <dbReference type="EMBL" id="MCK9793309.1"/>
    </source>
</evidence>
<reference evidence="2 3" key="1">
    <citation type="submission" date="2022-02" db="EMBL/GenBank/DDBJ databases">
        <title>The car tank lid bacteriome: a reservoir of bacteria with potential in bioremediation of fuel.</title>
        <authorList>
            <person name="Vidal-Verdu A."/>
            <person name="Gomez-Martinez D."/>
            <person name="Latorre-Perez A."/>
            <person name="Pereto J."/>
            <person name="Porcar M."/>
        </authorList>
    </citation>
    <scope>NUCLEOTIDE SEQUENCE [LARGE SCALE GENOMIC DNA]</scope>
    <source>
        <strain evidence="2 3">4D.3</strain>
    </source>
</reference>
<gene>
    <name evidence="2" type="ORF">M1843_06075</name>
</gene>
<dbReference type="Proteomes" id="UP001651050">
    <property type="component" value="Unassembled WGS sequence"/>
</dbReference>
<dbReference type="SUPFAM" id="SSF47226">
    <property type="entry name" value="Histidine-containing phosphotransfer domain, HPT domain"/>
    <property type="match status" value="1"/>
</dbReference>
<dbReference type="InterPro" id="IPR036641">
    <property type="entry name" value="HPT_dom_sf"/>
</dbReference>
<proteinExistence type="predicted"/>
<evidence type="ECO:0000313" key="3">
    <source>
        <dbReference type="Proteomes" id="UP001651050"/>
    </source>
</evidence>
<feature type="domain" description="HPt" evidence="1">
    <location>
        <begin position="7"/>
        <end position="75"/>
    </location>
</feature>
<protein>
    <submittedName>
        <fullName evidence="2">Hpt domain-containing protein</fullName>
    </submittedName>
</protein>
<dbReference type="Gene3D" id="1.20.120.160">
    <property type="entry name" value="HPT domain"/>
    <property type="match status" value="1"/>
</dbReference>